<comment type="caution">
    <text evidence="2">The sequence shown here is derived from an EMBL/GenBank/DDBJ whole genome shotgun (WGS) entry which is preliminary data.</text>
</comment>
<evidence type="ECO:0000313" key="3">
    <source>
        <dbReference type="Proteomes" id="UP000034154"/>
    </source>
</evidence>
<dbReference type="AlphaFoldDB" id="A0A0G1JJG3"/>
<dbReference type="Proteomes" id="UP000034154">
    <property type="component" value="Unassembled WGS sequence"/>
</dbReference>
<accession>A0A0G1JJG3</accession>
<protein>
    <submittedName>
        <fullName evidence="2">Uncharacterized protein</fullName>
    </submittedName>
</protein>
<organism evidence="2 3">
    <name type="scientific">Candidatus Uhrbacteria bacterium GW2011_GWF2_44_350</name>
    <dbReference type="NCBI Taxonomy" id="1619000"/>
    <lineage>
        <taxon>Bacteria</taxon>
        <taxon>Candidatus Uhriibacteriota</taxon>
    </lineage>
</organism>
<feature type="region of interest" description="Disordered" evidence="1">
    <location>
        <begin position="111"/>
        <end position="132"/>
    </location>
</feature>
<reference evidence="2 3" key="1">
    <citation type="journal article" date="2015" name="Nature">
        <title>rRNA introns, odd ribosomes, and small enigmatic genomes across a large radiation of phyla.</title>
        <authorList>
            <person name="Brown C.T."/>
            <person name="Hug L.A."/>
            <person name="Thomas B.C."/>
            <person name="Sharon I."/>
            <person name="Castelle C.J."/>
            <person name="Singh A."/>
            <person name="Wilkins M.J."/>
            <person name="Williams K.H."/>
            <person name="Banfield J.F."/>
        </authorList>
    </citation>
    <scope>NUCLEOTIDE SEQUENCE [LARGE SCALE GENOMIC DNA]</scope>
</reference>
<sequence length="219" mass="24814">MPSFPVLSQERTAELREAVHDWYRVQEKKTVACLRVGSEIKIIGALVSGVKKLLPPVVMAKLWQETQNSVFLMTRDEQQNYRRFMGRRFRDNLWPSEAEWPLRESGAPIIATSLRPPRRPPPRQSPGQTTDCSRTVVESLTGLEDLECLLKLTNRQLGRLAGLPADDPRRQAAQRRLPSLVMISYRNALALSLPFPEEFTDLLSQFDLAISAFNGGKNS</sequence>
<evidence type="ECO:0000313" key="2">
    <source>
        <dbReference type="EMBL" id="KKT71510.1"/>
    </source>
</evidence>
<gene>
    <name evidence="2" type="ORF">UW63_C0015G0013</name>
</gene>
<proteinExistence type="predicted"/>
<dbReference type="EMBL" id="LCJB01000015">
    <property type="protein sequence ID" value="KKT71510.1"/>
    <property type="molecule type" value="Genomic_DNA"/>
</dbReference>
<evidence type="ECO:0000256" key="1">
    <source>
        <dbReference type="SAM" id="MobiDB-lite"/>
    </source>
</evidence>
<name>A0A0G1JJG3_9BACT</name>